<dbReference type="Gene3D" id="3.30.2070.10">
    <property type="entry name" value="Formate dehydrogenase/DMSO reductase"/>
    <property type="match status" value="1"/>
</dbReference>
<sequence length="670" mass="73985">MKINKSACPYDCPDCCGLLITTENGRAIKVEGDPAHPFTRGTLCPKMAHYERTVHSPKRLLTPLKRMGAKGEGKFVSISWQEAVAEIASRWREIIDRYGAEAILPYSYAGTMGTIQYSAGHALFYALGASSLDRTICAPAKAEGYRSLMGGTLPTAPQEAQKSDYIILWSISMLATDIHFKHDVDIARKNGAKIVCVDTYETKTAQYADEFICVKPGSDGALALGMLHVLARENLADEDFIARYVQGWQELEAKVLPQYPPEKVAAITGLDAERIETFARAFAAAKAPFIRLGSGQSRYGNGAMTSRLITCLPAVVGAYAKDGGGLLTSSSGSHAFDKDIIRRPDMEKKDVRHINMIKLGDVLTDSSLQPPVKSLFVYSSNPACTAPDQNKVLAGLKREDLFTVVHERFMTDTALYADIVLPATTSLEHEDIYYSYGQYVIQRAKPVIPAVGESRSNWQVAQLLAEAMGLEDAFFQQSETELVEKFIASTDKAWPLPVDKDNLAQGEPVELPLPENYKLAFKTPSGKIEILNPALDMQLPDYLPPHLAEDKEEFILINSPDPRILDSSFNEREELTRGNIMVLMMNPADGQSRHILDGDTVIAENTQGQAEFTVKLSERVQAGTVVSEGIWWREHTAAGNTNLLTHQRTTDRADGSTFYDVRVNLRKKVQ</sequence>
<dbReference type="PANTHER" id="PTHR43742:SF6">
    <property type="entry name" value="OXIDOREDUCTASE YYAE-RELATED"/>
    <property type="match status" value="1"/>
</dbReference>
<evidence type="ECO:0000256" key="2">
    <source>
        <dbReference type="ARBA" id="ARBA00010312"/>
    </source>
</evidence>
<keyword evidence="5" id="KW-0560">Oxidoreductase</keyword>
<evidence type="ECO:0000313" key="9">
    <source>
        <dbReference type="EMBL" id="SDO75795.1"/>
    </source>
</evidence>
<dbReference type="SUPFAM" id="SSF50692">
    <property type="entry name" value="ADC-like"/>
    <property type="match status" value="1"/>
</dbReference>
<evidence type="ECO:0000259" key="8">
    <source>
        <dbReference type="PROSITE" id="PS51669"/>
    </source>
</evidence>
<accession>A0A1H0M610</accession>
<dbReference type="Pfam" id="PF01568">
    <property type="entry name" value="Molydop_binding"/>
    <property type="match status" value="1"/>
</dbReference>
<keyword evidence="4" id="KW-0479">Metal-binding</keyword>
<dbReference type="Gene3D" id="3.40.228.10">
    <property type="entry name" value="Dimethylsulfoxide Reductase, domain 2"/>
    <property type="match status" value="1"/>
</dbReference>
<dbReference type="InterPro" id="IPR009010">
    <property type="entry name" value="Asp_de-COase-like_dom_sf"/>
</dbReference>
<organism evidence="9 10">
    <name type="scientific">Selenomonas ruminantium</name>
    <dbReference type="NCBI Taxonomy" id="971"/>
    <lineage>
        <taxon>Bacteria</taxon>
        <taxon>Bacillati</taxon>
        <taxon>Bacillota</taxon>
        <taxon>Negativicutes</taxon>
        <taxon>Selenomonadales</taxon>
        <taxon>Selenomonadaceae</taxon>
        <taxon>Selenomonas</taxon>
    </lineage>
</organism>
<dbReference type="Proteomes" id="UP000182412">
    <property type="component" value="Unassembled WGS sequence"/>
</dbReference>
<dbReference type="InterPro" id="IPR006656">
    <property type="entry name" value="Mopterin_OxRdtase"/>
</dbReference>
<dbReference type="PROSITE" id="PS00490">
    <property type="entry name" value="MOLYBDOPTERIN_PROK_2"/>
    <property type="match status" value="1"/>
</dbReference>
<dbReference type="Gene3D" id="2.20.25.90">
    <property type="entry name" value="ADC-like domains"/>
    <property type="match status" value="1"/>
</dbReference>
<gene>
    <name evidence="9" type="ORF">SAMN05216366_10140</name>
</gene>
<evidence type="ECO:0000256" key="1">
    <source>
        <dbReference type="ARBA" id="ARBA00001942"/>
    </source>
</evidence>
<dbReference type="InterPro" id="IPR006657">
    <property type="entry name" value="MoPterin_dinucl-bd_dom"/>
</dbReference>
<keyword evidence="7" id="KW-0411">Iron-sulfur</keyword>
<dbReference type="GO" id="GO:0016491">
    <property type="term" value="F:oxidoreductase activity"/>
    <property type="evidence" value="ECO:0007669"/>
    <property type="project" value="UniProtKB-KW"/>
</dbReference>
<name>A0A1H0M610_SELRU</name>
<feature type="domain" description="4Fe-4S Mo/W bis-MGD-type" evidence="8">
    <location>
        <begin position="1"/>
        <end position="58"/>
    </location>
</feature>
<dbReference type="SMART" id="SM00926">
    <property type="entry name" value="Molybdop_Fe4S4"/>
    <property type="match status" value="1"/>
</dbReference>
<dbReference type="Pfam" id="PF04879">
    <property type="entry name" value="Molybdop_Fe4S4"/>
    <property type="match status" value="1"/>
</dbReference>
<evidence type="ECO:0000256" key="7">
    <source>
        <dbReference type="ARBA" id="ARBA00023014"/>
    </source>
</evidence>
<evidence type="ECO:0000256" key="6">
    <source>
        <dbReference type="ARBA" id="ARBA00023004"/>
    </source>
</evidence>
<comment type="similarity">
    <text evidence="2">Belongs to the prokaryotic molybdopterin-containing oxidoreductase family.</text>
</comment>
<proteinExistence type="inferred from homology"/>
<evidence type="ECO:0000256" key="4">
    <source>
        <dbReference type="ARBA" id="ARBA00022723"/>
    </source>
</evidence>
<evidence type="ECO:0000256" key="5">
    <source>
        <dbReference type="ARBA" id="ARBA00023002"/>
    </source>
</evidence>
<reference evidence="9 10" key="1">
    <citation type="submission" date="2016-10" db="EMBL/GenBank/DDBJ databases">
        <authorList>
            <person name="de Groot N.N."/>
        </authorList>
    </citation>
    <scope>NUCLEOTIDE SEQUENCE [LARGE SCALE GENOMIC DNA]</scope>
    <source>
        <strain evidence="9 10">S137</strain>
    </source>
</reference>
<dbReference type="CDD" id="cd02766">
    <property type="entry name" value="MopB_3"/>
    <property type="match status" value="1"/>
</dbReference>
<dbReference type="GO" id="GO:0043546">
    <property type="term" value="F:molybdopterin cofactor binding"/>
    <property type="evidence" value="ECO:0007669"/>
    <property type="project" value="InterPro"/>
</dbReference>
<dbReference type="Pfam" id="PF00384">
    <property type="entry name" value="Molybdopterin"/>
    <property type="match status" value="1"/>
</dbReference>
<dbReference type="PANTHER" id="PTHR43742">
    <property type="entry name" value="TRIMETHYLAMINE-N-OXIDE REDUCTASE"/>
    <property type="match status" value="1"/>
</dbReference>
<dbReference type="OrthoDB" id="219031at2"/>
<protein>
    <submittedName>
        <fullName evidence="9">Anaerobic selenocysteine-containing dehydrogenase</fullName>
    </submittedName>
</protein>
<dbReference type="GO" id="GO:0046872">
    <property type="term" value="F:metal ion binding"/>
    <property type="evidence" value="ECO:0007669"/>
    <property type="project" value="UniProtKB-KW"/>
</dbReference>
<keyword evidence="6" id="KW-0408">Iron</keyword>
<dbReference type="GO" id="GO:0051536">
    <property type="term" value="F:iron-sulfur cluster binding"/>
    <property type="evidence" value="ECO:0007669"/>
    <property type="project" value="UniProtKB-KW"/>
</dbReference>
<dbReference type="Gene3D" id="3.40.50.740">
    <property type="match status" value="1"/>
</dbReference>
<dbReference type="EMBL" id="FNJQ01000001">
    <property type="protein sequence ID" value="SDO75795.1"/>
    <property type="molecule type" value="Genomic_DNA"/>
</dbReference>
<evidence type="ECO:0000256" key="3">
    <source>
        <dbReference type="ARBA" id="ARBA00022505"/>
    </source>
</evidence>
<evidence type="ECO:0000313" key="10">
    <source>
        <dbReference type="Proteomes" id="UP000182412"/>
    </source>
</evidence>
<comment type="cofactor">
    <cofactor evidence="1">
        <name>Mo-bis(molybdopterin guanine dinucleotide)</name>
        <dbReference type="ChEBI" id="CHEBI:60539"/>
    </cofactor>
</comment>
<dbReference type="AlphaFoldDB" id="A0A1H0M610"/>
<dbReference type="InterPro" id="IPR050612">
    <property type="entry name" value="Prok_Mopterin_Oxidored"/>
</dbReference>
<dbReference type="Gene3D" id="2.40.40.20">
    <property type="match status" value="1"/>
</dbReference>
<keyword evidence="3" id="KW-0500">Molybdenum</keyword>
<dbReference type="RefSeq" id="WP_074570541.1">
    <property type="nucleotide sequence ID" value="NZ_FNJQ01000001.1"/>
</dbReference>
<dbReference type="InterPro" id="IPR006655">
    <property type="entry name" value="Mopterin_OxRdtase_prok_CS"/>
</dbReference>
<dbReference type="PROSITE" id="PS51669">
    <property type="entry name" value="4FE4S_MOW_BIS_MGD"/>
    <property type="match status" value="1"/>
</dbReference>
<dbReference type="SUPFAM" id="SSF53706">
    <property type="entry name" value="Formate dehydrogenase/DMSO reductase, domains 1-3"/>
    <property type="match status" value="1"/>
</dbReference>
<dbReference type="InterPro" id="IPR006963">
    <property type="entry name" value="Mopterin_OxRdtase_4Fe-4S_dom"/>
</dbReference>